<dbReference type="EMBL" id="VUOD01000004">
    <property type="protein sequence ID" value="KAA2284893.1"/>
    <property type="molecule type" value="Genomic_DNA"/>
</dbReference>
<reference evidence="3 4" key="2">
    <citation type="submission" date="2019-09" db="EMBL/GenBank/DDBJ databases">
        <authorList>
            <person name="Mazur A."/>
        </authorList>
    </citation>
    <scope>NUCLEOTIDE SEQUENCE [LARGE SCALE GENOMIC DNA]</scope>
    <source>
        <strain evidence="3 4">3729k</strain>
    </source>
</reference>
<keyword evidence="4" id="KW-1185">Reference proteome</keyword>
<dbReference type="AlphaFoldDB" id="A0A5B2ZBH7"/>
<dbReference type="RefSeq" id="WP_149860392.1">
    <property type="nucleotide sequence ID" value="NZ_VUOD01000004.1"/>
</dbReference>
<feature type="region of interest" description="Disordered" evidence="1">
    <location>
        <begin position="241"/>
        <end position="260"/>
    </location>
</feature>
<evidence type="ECO:0000256" key="1">
    <source>
        <dbReference type="SAM" id="MobiDB-lite"/>
    </source>
</evidence>
<reference evidence="3 4" key="1">
    <citation type="submission" date="2019-09" db="EMBL/GenBank/DDBJ databases">
        <title>Arenimonas chukotkensis sp. nov., a bacterium isolated from Chukotka hot spring, Arctic region, Russia.</title>
        <authorList>
            <person name="Zayulina K.S."/>
            <person name="Prokofeva M.I."/>
            <person name="Elcheninov A.G."/>
            <person name="Novikov A."/>
            <person name="Kochetkova T.V."/>
            <person name="Kublanov I.V."/>
        </authorList>
    </citation>
    <scope>NUCLEOTIDE SEQUENCE [LARGE SCALE GENOMIC DNA]</scope>
    <source>
        <strain evidence="3 4">3729k</strain>
    </source>
</reference>
<dbReference type="Proteomes" id="UP000322165">
    <property type="component" value="Unassembled WGS sequence"/>
</dbReference>
<evidence type="ECO:0000256" key="2">
    <source>
        <dbReference type="SAM" id="SignalP"/>
    </source>
</evidence>
<gene>
    <name evidence="3" type="ORF">F0415_06465</name>
</gene>
<dbReference type="Pfam" id="PF09982">
    <property type="entry name" value="LpxR"/>
    <property type="match status" value="1"/>
</dbReference>
<dbReference type="InterPro" id="IPR018707">
    <property type="entry name" value="LpxR"/>
</dbReference>
<proteinExistence type="predicted"/>
<keyword evidence="2" id="KW-0732">Signal</keyword>
<feature type="signal peptide" evidence="2">
    <location>
        <begin position="1"/>
        <end position="23"/>
    </location>
</feature>
<protein>
    <submittedName>
        <fullName evidence="3">Lipid A deacylase LpxR family protein</fullName>
    </submittedName>
</protein>
<name>A0A5B2ZBH7_9GAMM</name>
<dbReference type="Gene3D" id="2.40.128.140">
    <property type="entry name" value="Outer membrane protein"/>
    <property type="match status" value="1"/>
</dbReference>
<evidence type="ECO:0000313" key="4">
    <source>
        <dbReference type="Proteomes" id="UP000322165"/>
    </source>
</evidence>
<organism evidence="3 4">
    <name type="scientific">Arenimonas fontis</name>
    <dbReference type="NCBI Taxonomy" id="2608255"/>
    <lineage>
        <taxon>Bacteria</taxon>
        <taxon>Pseudomonadati</taxon>
        <taxon>Pseudomonadota</taxon>
        <taxon>Gammaproteobacteria</taxon>
        <taxon>Lysobacterales</taxon>
        <taxon>Lysobacteraceae</taxon>
        <taxon>Arenimonas</taxon>
    </lineage>
</organism>
<feature type="chain" id="PRO_5022665567" evidence="2">
    <location>
        <begin position="24"/>
        <end position="347"/>
    </location>
</feature>
<evidence type="ECO:0000313" key="3">
    <source>
        <dbReference type="EMBL" id="KAA2284893.1"/>
    </source>
</evidence>
<dbReference type="InterPro" id="IPR037107">
    <property type="entry name" value="Put_OMP_sf"/>
</dbReference>
<comment type="caution">
    <text evidence="3">The sequence shown here is derived from an EMBL/GenBank/DDBJ whole genome shotgun (WGS) entry which is preliminary data.</text>
</comment>
<accession>A0A5B2ZBH7</accession>
<sequence>MRPPSRPSPFPGLLLLLCLPALAGATDCADLASGQIQLRNDNDVYGRADQDQGYTAGAMGAYVSRTIAAGDEACLPGPVAALDRATRWLRWGEAAQRNLVLDLHHAIYTPTDRFRSDLIADDRPYTGMLLLGLAHHLRDGDRLASTRLQLGMVGPSAQGETMQDTVHHLFGRPRFRGWDNQLRDEPVFQLLHERRWRLLRQEPAAGMAWDLIAHAGGALGNAFTHVNGGAELRWGPHLPDDFGTDPLRPGGDNRAPGPARQPVRRLRWHTFIALDMRLVGRDITLDGNTWKDSHSIHRHDGVAELSFGAAITWDRWKLSYANVRRSSEFKGQSPRPIYGTFTLSRDF</sequence>